<proteinExistence type="predicted"/>
<dbReference type="AlphaFoldDB" id="A0AAF3J5V5"/>
<dbReference type="Proteomes" id="UP000887575">
    <property type="component" value="Unassembled WGS sequence"/>
</dbReference>
<reference evidence="3" key="1">
    <citation type="submission" date="2024-02" db="UniProtKB">
        <authorList>
            <consortium name="WormBaseParasite"/>
        </authorList>
    </citation>
    <scope>IDENTIFICATION</scope>
</reference>
<evidence type="ECO:0000313" key="3">
    <source>
        <dbReference type="WBParaSite" id="MBELARI_LOCUS18132"/>
    </source>
</evidence>
<name>A0AAF3J5V5_9BILA</name>
<protein>
    <submittedName>
        <fullName evidence="3">Uncharacterized protein</fullName>
    </submittedName>
</protein>
<keyword evidence="2" id="KW-1185">Reference proteome</keyword>
<accession>A0AAF3J5V5</accession>
<organism evidence="2 3">
    <name type="scientific">Mesorhabditis belari</name>
    <dbReference type="NCBI Taxonomy" id="2138241"/>
    <lineage>
        <taxon>Eukaryota</taxon>
        <taxon>Metazoa</taxon>
        <taxon>Ecdysozoa</taxon>
        <taxon>Nematoda</taxon>
        <taxon>Chromadorea</taxon>
        <taxon>Rhabditida</taxon>
        <taxon>Rhabditina</taxon>
        <taxon>Rhabditomorpha</taxon>
        <taxon>Rhabditoidea</taxon>
        <taxon>Rhabditidae</taxon>
        <taxon>Mesorhabditinae</taxon>
        <taxon>Mesorhabditis</taxon>
    </lineage>
</organism>
<evidence type="ECO:0000313" key="2">
    <source>
        <dbReference type="Proteomes" id="UP000887575"/>
    </source>
</evidence>
<evidence type="ECO:0000256" key="1">
    <source>
        <dbReference type="SAM" id="MobiDB-lite"/>
    </source>
</evidence>
<dbReference type="WBParaSite" id="MBELARI_LOCUS18132">
    <property type="protein sequence ID" value="MBELARI_LOCUS18132"/>
    <property type="gene ID" value="MBELARI_LOCUS18132"/>
</dbReference>
<sequence>MRMLATAALPHSLTSHSQDDEDDGASSDPLVPQYCDAFDHLSLSGKLSPGGSAISTNFFTSSTSPSPFHKEVKIELMHDLIPYPHSIASSSYQSGRGERG</sequence>
<feature type="region of interest" description="Disordered" evidence="1">
    <location>
        <begin position="1"/>
        <end position="30"/>
    </location>
</feature>